<dbReference type="GO" id="GO:0003735">
    <property type="term" value="F:structural constituent of ribosome"/>
    <property type="evidence" value="ECO:0007669"/>
    <property type="project" value="InterPro"/>
</dbReference>
<dbReference type="SMART" id="SM00916">
    <property type="entry name" value="L51_S25_CI-B8"/>
    <property type="match status" value="1"/>
</dbReference>
<dbReference type="PANTHER" id="PTHR21396">
    <property type="entry name" value="39S RIBOSOMAL PROTEIN L43"/>
    <property type="match status" value="1"/>
</dbReference>
<proteinExistence type="inferred from homology"/>
<dbReference type="InterPro" id="IPR039927">
    <property type="entry name" value="Ribosomal_mL43"/>
</dbReference>
<keyword evidence="4" id="KW-0496">Mitochondrion</keyword>
<sequence>MALRGVWQLQKLVVNYCDWGGSSRGIRAFMESHLPALKEKNPQLEVVTQLVRGQHPNLKGIYRAPRMAISRFGRGTNVEWHEHPKRRDKSSGKDIDDTATGIKMLGSSPYYGQAK</sequence>
<dbReference type="GO" id="GO:0005762">
    <property type="term" value="C:mitochondrial large ribosomal subunit"/>
    <property type="evidence" value="ECO:0007669"/>
    <property type="project" value="TreeGrafter"/>
</dbReference>
<feature type="domain" description="Ribosomal protein/NADH dehydrogenase" evidence="8">
    <location>
        <begin position="18"/>
        <end position="109"/>
    </location>
</feature>
<evidence type="ECO:0000256" key="7">
    <source>
        <dbReference type="SAM" id="MobiDB-lite"/>
    </source>
</evidence>
<dbReference type="PANTHER" id="PTHR21396:SF2">
    <property type="entry name" value="LARGE RIBOSOMAL SUBUNIT PROTEIN ML43"/>
    <property type="match status" value="1"/>
</dbReference>
<dbReference type="AlphaFoldDB" id="A0AAD8SIL2"/>
<comment type="similarity">
    <text evidence="2">Belongs to the mitochondrion-specific ribosomal protein mL43 family.</text>
</comment>
<evidence type="ECO:0000259" key="8">
    <source>
        <dbReference type="SMART" id="SM00916"/>
    </source>
</evidence>
<dbReference type="InterPro" id="IPR036249">
    <property type="entry name" value="Thioredoxin-like_sf"/>
</dbReference>
<gene>
    <name evidence="9" type="ORF">QYE76_070028</name>
</gene>
<evidence type="ECO:0000256" key="6">
    <source>
        <dbReference type="ARBA" id="ARBA00035188"/>
    </source>
</evidence>
<dbReference type="SUPFAM" id="SSF52833">
    <property type="entry name" value="Thioredoxin-like"/>
    <property type="match status" value="1"/>
</dbReference>
<dbReference type="Proteomes" id="UP001231189">
    <property type="component" value="Unassembled WGS sequence"/>
</dbReference>
<dbReference type="GO" id="GO:0032543">
    <property type="term" value="P:mitochondrial translation"/>
    <property type="evidence" value="ECO:0007669"/>
    <property type="project" value="InterPro"/>
</dbReference>
<dbReference type="EMBL" id="JAUUTY010000004">
    <property type="protein sequence ID" value="KAK1652223.1"/>
    <property type="molecule type" value="Genomic_DNA"/>
</dbReference>
<dbReference type="Pfam" id="PF05047">
    <property type="entry name" value="L51_S25_CI-B8"/>
    <property type="match status" value="1"/>
</dbReference>
<keyword evidence="10" id="KW-1185">Reference proteome</keyword>
<evidence type="ECO:0000256" key="1">
    <source>
        <dbReference type="ARBA" id="ARBA00004173"/>
    </source>
</evidence>
<keyword evidence="5" id="KW-0687">Ribonucleoprotein</keyword>
<reference evidence="9" key="1">
    <citation type="submission" date="2023-07" db="EMBL/GenBank/DDBJ databases">
        <title>A chromosome-level genome assembly of Lolium multiflorum.</title>
        <authorList>
            <person name="Chen Y."/>
            <person name="Copetti D."/>
            <person name="Kolliker R."/>
            <person name="Studer B."/>
        </authorList>
    </citation>
    <scope>NUCLEOTIDE SEQUENCE</scope>
    <source>
        <strain evidence="9">02402/16</strain>
        <tissue evidence="9">Leaf</tissue>
    </source>
</reference>
<organism evidence="9 10">
    <name type="scientific">Lolium multiflorum</name>
    <name type="common">Italian ryegrass</name>
    <name type="synonym">Lolium perenne subsp. multiflorum</name>
    <dbReference type="NCBI Taxonomy" id="4521"/>
    <lineage>
        <taxon>Eukaryota</taxon>
        <taxon>Viridiplantae</taxon>
        <taxon>Streptophyta</taxon>
        <taxon>Embryophyta</taxon>
        <taxon>Tracheophyta</taxon>
        <taxon>Spermatophyta</taxon>
        <taxon>Magnoliopsida</taxon>
        <taxon>Liliopsida</taxon>
        <taxon>Poales</taxon>
        <taxon>Poaceae</taxon>
        <taxon>BOP clade</taxon>
        <taxon>Pooideae</taxon>
        <taxon>Poodae</taxon>
        <taxon>Poeae</taxon>
        <taxon>Poeae Chloroplast Group 2 (Poeae type)</taxon>
        <taxon>Loliodinae</taxon>
        <taxon>Loliinae</taxon>
        <taxon>Lolium</taxon>
    </lineage>
</organism>
<accession>A0AAD8SIL2</accession>
<name>A0AAD8SIL2_LOLMU</name>
<evidence type="ECO:0000313" key="9">
    <source>
        <dbReference type="EMBL" id="KAK1652223.1"/>
    </source>
</evidence>
<feature type="region of interest" description="Disordered" evidence="7">
    <location>
        <begin position="78"/>
        <end position="115"/>
    </location>
</feature>
<evidence type="ECO:0000256" key="5">
    <source>
        <dbReference type="ARBA" id="ARBA00023274"/>
    </source>
</evidence>
<evidence type="ECO:0000313" key="10">
    <source>
        <dbReference type="Proteomes" id="UP001231189"/>
    </source>
</evidence>
<comment type="caution">
    <text evidence="9">The sequence shown here is derived from an EMBL/GenBank/DDBJ whole genome shotgun (WGS) entry which is preliminary data.</text>
</comment>
<dbReference type="InterPro" id="IPR007741">
    <property type="entry name" value="Ribosomal_mL43/mS25/NADH_DH"/>
</dbReference>
<evidence type="ECO:0000256" key="3">
    <source>
        <dbReference type="ARBA" id="ARBA00022980"/>
    </source>
</evidence>
<evidence type="ECO:0000256" key="2">
    <source>
        <dbReference type="ARBA" id="ARBA00006073"/>
    </source>
</evidence>
<protein>
    <recommendedName>
        <fullName evidence="6">Large ribosomal subunit protein mL43</fullName>
    </recommendedName>
</protein>
<keyword evidence="3" id="KW-0689">Ribosomal protein</keyword>
<comment type="subcellular location">
    <subcellularLocation>
        <location evidence="1">Mitochondrion</location>
    </subcellularLocation>
</comment>
<evidence type="ECO:0000256" key="4">
    <source>
        <dbReference type="ARBA" id="ARBA00023128"/>
    </source>
</evidence>
<dbReference type="Gene3D" id="3.40.30.10">
    <property type="entry name" value="Glutaredoxin"/>
    <property type="match status" value="1"/>
</dbReference>